<sequence>MTANQKTIQIDAATGSSEECNFAYDGRRNCGKGDTEPKYSNRKHLNAAGKMKAASESKQLPRQRIRNNTAP</sequence>
<name>A0ABP8NCB5_9BACT</name>
<organism evidence="2 3">
    <name type="scientific">Novipirellula rosea</name>
    <dbReference type="NCBI Taxonomy" id="1031540"/>
    <lineage>
        <taxon>Bacteria</taxon>
        <taxon>Pseudomonadati</taxon>
        <taxon>Planctomycetota</taxon>
        <taxon>Planctomycetia</taxon>
        <taxon>Pirellulales</taxon>
        <taxon>Pirellulaceae</taxon>
        <taxon>Novipirellula</taxon>
    </lineage>
</organism>
<evidence type="ECO:0000313" key="3">
    <source>
        <dbReference type="Proteomes" id="UP001500840"/>
    </source>
</evidence>
<feature type="compositionally biased region" description="Polar residues" evidence="1">
    <location>
        <begin position="56"/>
        <end position="71"/>
    </location>
</feature>
<evidence type="ECO:0000313" key="2">
    <source>
        <dbReference type="EMBL" id="GAA4463477.1"/>
    </source>
</evidence>
<reference evidence="3" key="1">
    <citation type="journal article" date="2019" name="Int. J. Syst. Evol. Microbiol.">
        <title>The Global Catalogue of Microorganisms (GCM) 10K type strain sequencing project: providing services to taxonomists for standard genome sequencing and annotation.</title>
        <authorList>
            <consortium name="The Broad Institute Genomics Platform"/>
            <consortium name="The Broad Institute Genome Sequencing Center for Infectious Disease"/>
            <person name="Wu L."/>
            <person name="Ma J."/>
        </authorList>
    </citation>
    <scope>NUCLEOTIDE SEQUENCE [LARGE SCALE GENOMIC DNA]</scope>
    <source>
        <strain evidence="3">JCM 17759</strain>
    </source>
</reference>
<evidence type="ECO:0000256" key="1">
    <source>
        <dbReference type="SAM" id="MobiDB-lite"/>
    </source>
</evidence>
<protein>
    <submittedName>
        <fullName evidence="2">Uncharacterized protein</fullName>
    </submittedName>
</protein>
<feature type="region of interest" description="Disordered" evidence="1">
    <location>
        <begin position="47"/>
        <end position="71"/>
    </location>
</feature>
<comment type="caution">
    <text evidence="2">The sequence shown here is derived from an EMBL/GenBank/DDBJ whole genome shotgun (WGS) entry which is preliminary data.</text>
</comment>
<keyword evidence="3" id="KW-1185">Reference proteome</keyword>
<dbReference type="Proteomes" id="UP001500840">
    <property type="component" value="Unassembled WGS sequence"/>
</dbReference>
<dbReference type="EMBL" id="BAABGA010000065">
    <property type="protein sequence ID" value="GAA4463477.1"/>
    <property type="molecule type" value="Genomic_DNA"/>
</dbReference>
<proteinExistence type="predicted"/>
<gene>
    <name evidence="2" type="ORF">GCM10023156_48640</name>
</gene>
<accession>A0ABP8NCB5</accession>